<dbReference type="InterPro" id="IPR029491">
    <property type="entry name" value="Helicase_HTH"/>
</dbReference>
<dbReference type="InterPro" id="IPR008308">
    <property type="entry name" value="YpbB-like"/>
</dbReference>
<dbReference type="KEGG" id="faf:OE104_04185"/>
<proteinExistence type="predicted"/>
<accession>A0A9E8RWQ0</accession>
<sequence>MNYSHALILHCIRSFCGERSANAAFYLLKGKKSAQTIQDASWYSLRHFFAALPELSKDEFDRIVEQFLRQGWIIWKEHGAYITEPGKDWLDETLATKPLPPFFDGWKYGGVESLFWKRISLLIQTISYWARFQTDFLPVQRDLSVQFWVKDWLNRRKASSREQIATEFYNELHDILSSIKISGMDPNIFVYRLSGFETTGFTAEQAATRLAIDETYYSLFFRGIIHYMIDSAWKDMERFRYISSIVEKGHDTVCLTKSSLYTYRLIRGGKSMEEIARLRKLKRSTIEDHLVEIASMDSQFSIDDYVPVQLQRKIIVVADALQTRKLKKIKEALNEVDYFSIRLVLSKVDEIRKRFLPSE</sequence>
<dbReference type="Pfam" id="PF14493">
    <property type="entry name" value="HTH_40"/>
    <property type="match status" value="1"/>
</dbReference>
<gene>
    <name evidence="2" type="ORF">OE104_04185</name>
</gene>
<evidence type="ECO:0000313" key="3">
    <source>
        <dbReference type="Proteomes" id="UP001164718"/>
    </source>
</evidence>
<evidence type="ECO:0000259" key="1">
    <source>
        <dbReference type="Pfam" id="PF14493"/>
    </source>
</evidence>
<feature type="domain" description="Helicase Helix-turn-helix" evidence="1">
    <location>
        <begin position="261"/>
        <end position="345"/>
    </location>
</feature>
<reference evidence="2" key="1">
    <citation type="submission" date="2022-09" db="EMBL/GenBank/DDBJ databases">
        <title>Complete Genomes of Fervidibacillus albus and Fervidibacillus halotolerans isolated from tidal flat sediments.</title>
        <authorList>
            <person name="Kwon K.K."/>
            <person name="Yang S.-H."/>
            <person name="Park M.J."/>
            <person name="Oh H.-M."/>
        </authorList>
    </citation>
    <scope>NUCLEOTIDE SEQUENCE</scope>
    <source>
        <strain evidence="2">MEBiC13591</strain>
    </source>
</reference>
<name>A0A9E8RWQ0_9BACI</name>
<protein>
    <submittedName>
        <fullName evidence="2">Helix-turn-helix domain-containing protein</fullName>
    </submittedName>
</protein>
<evidence type="ECO:0000313" key="2">
    <source>
        <dbReference type="EMBL" id="WAA10529.1"/>
    </source>
</evidence>
<dbReference type="PIRSF" id="PIRSF021350">
    <property type="entry name" value="UCP021350"/>
    <property type="match status" value="1"/>
</dbReference>
<dbReference type="EMBL" id="CP106878">
    <property type="protein sequence ID" value="WAA10529.1"/>
    <property type="molecule type" value="Genomic_DNA"/>
</dbReference>
<dbReference type="AlphaFoldDB" id="A0A9E8RWQ0"/>
<dbReference type="Proteomes" id="UP001164718">
    <property type="component" value="Chromosome"/>
</dbReference>
<organism evidence="2 3">
    <name type="scientific">Fervidibacillus albus</name>
    <dbReference type="NCBI Taxonomy" id="2980026"/>
    <lineage>
        <taxon>Bacteria</taxon>
        <taxon>Bacillati</taxon>
        <taxon>Bacillota</taxon>
        <taxon>Bacilli</taxon>
        <taxon>Bacillales</taxon>
        <taxon>Bacillaceae</taxon>
        <taxon>Fervidibacillus</taxon>
    </lineage>
</organism>
<keyword evidence="3" id="KW-1185">Reference proteome</keyword>
<dbReference type="RefSeq" id="WP_275418320.1">
    <property type="nucleotide sequence ID" value="NZ_CP106878.1"/>
</dbReference>